<dbReference type="GO" id="GO:0042246">
    <property type="term" value="P:tissue regeneration"/>
    <property type="evidence" value="ECO:0007669"/>
    <property type="project" value="InterPro"/>
</dbReference>
<dbReference type="AlphaFoldDB" id="A0A8K0CJD9"/>
<protein>
    <recommendedName>
        <fullName evidence="11">Ninjurin-1</fullName>
    </recommendedName>
</protein>
<feature type="region of interest" description="Disordered" evidence="7">
    <location>
        <begin position="1"/>
        <end position="93"/>
    </location>
</feature>
<evidence type="ECO:0000256" key="6">
    <source>
        <dbReference type="ARBA" id="ARBA00023136"/>
    </source>
</evidence>
<keyword evidence="4" id="KW-0130">Cell adhesion</keyword>
<feature type="compositionally biased region" description="Polar residues" evidence="7">
    <location>
        <begin position="19"/>
        <end position="37"/>
    </location>
</feature>
<evidence type="ECO:0000313" key="10">
    <source>
        <dbReference type="Proteomes" id="UP000801492"/>
    </source>
</evidence>
<dbReference type="InterPro" id="IPR007007">
    <property type="entry name" value="Ninjurin"/>
</dbReference>
<dbReference type="PANTHER" id="PTHR12316">
    <property type="entry name" value="NINJURIN-RELATED"/>
    <property type="match status" value="1"/>
</dbReference>
<evidence type="ECO:0000313" key="9">
    <source>
        <dbReference type="EMBL" id="KAF2886196.1"/>
    </source>
</evidence>
<evidence type="ECO:0000256" key="1">
    <source>
        <dbReference type="ARBA" id="ARBA00004141"/>
    </source>
</evidence>
<dbReference type="GO" id="GO:0016020">
    <property type="term" value="C:membrane"/>
    <property type="evidence" value="ECO:0007669"/>
    <property type="project" value="UniProtKB-SubCell"/>
</dbReference>
<keyword evidence="3 8" id="KW-0812">Transmembrane</keyword>
<dbReference type="PANTHER" id="PTHR12316:SF20">
    <property type="entry name" value="NINJURIN-A"/>
    <property type="match status" value="1"/>
</dbReference>
<feature type="transmembrane region" description="Helical" evidence="8">
    <location>
        <begin position="217"/>
        <end position="241"/>
    </location>
</feature>
<keyword evidence="5 8" id="KW-1133">Transmembrane helix</keyword>
<evidence type="ECO:0000256" key="3">
    <source>
        <dbReference type="ARBA" id="ARBA00022692"/>
    </source>
</evidence>
<keyword evidence="10" id="KW-1185">Reference proteome</keyword>
<evidence type="ECO:0008006" key="11">
    <source>
        <dbReference type="Google" id="ProtNLM"/>
    </source>
</evidence>
<accession>A0A8K0CJD9</accession>
<dbReference type="EMBL" id="VTPC01088398">
    <property type="protein sequence ID" value="KAF2886196.1"/>
    <property type="molecule type" value="Genomic_DNA"/>
</dbReference>
<reference evidence="9" key="1">
    <citation type="submission" date="2019-08" db="EMBL/GenBank/DDBJ databases">
        <title>The genome of the North American firefly Photinus pyralis.</title>
        <authorList>
            <consortium name="Photinus pyralis genome working group"/>
            <person name="Fallon T.R."/>
            <person name="Sander Lower S.E."/>
            <person name="Weng J.-K."/>
        </authorList>
    </citation>
    <scope>NUCLEOTIDE SEQUENCE</scope>
    <source>
        <strain evidence="9">TRF0915ILg1</strain>
        <tissue evidence="9">Whole body</tissue>
    </source>
</reference>
<evidence type="ECO:0000256" key="7">
    <source>
        <dbReference type="SAM" id="MobiDB-lite"/>
    </source>
</evidence>
<comment type="similarity">
    <text evidence="2">Belongs to the ninjurin family.</text>
</comment>
<sequence>MSASPIPARRANNLHGRSRSPSPAANPTVHHNAQTTTNSKNNLLSPDNSNLLRARRSTSPSESSITHENIPLIEAERIDPPLANPETDDLGDDIPVVNEPYPGIDDGFFFNRLNPDGPTVPDAKNNEDGKDVDSVDDIDAGRRGFPRGSRNPLSPSDNNRPFFPDLELGGGTDLESIPDVNIYQHKKTLAQGMMDLALFSANANQLRYVLESNQHPYYYSGIILISVSLILQVLIGVGLIWNSRYNVKDDKEICIANKINNFTIIGIFLVTVVNVFISAFGVASVQPVVAAAAVANAQSVPAVVNP</sequence>
<evidence type="ECO:0000256" key="8">
    <source>
        <dbReference type="SAM" id="Phobius"/>
    </source>
</evidence>
<feature type="compositionally biased region" description="Basic and acidic residues" evidence="7">
    <location>
        <begin position="124"/>
        <end position="133"/>
    </location>
</feature>
<keyword evidence="6 8" id="KW-0472">Membrane</keyword>
<gene>
    <name evidence="9" type="ORF">ILUMI_19977</name>
</gene>
<dbReference type="OrthoDB" id="6114058at2759"/>
<comment type="subcellular location">
    <subcellularLocation>
        <location evidence="1">Membrane</location>
        <topology evidence="1">Multi-pass membrane protein</topology>
    </subcellularLocation>
</comment>
<evidence type="ECO:0000256" key="2">
    <source>
        <dbReference type="ARBA" id="ARBA00008141"/>
    </source>
</evidence>
<organism evidence="9 10">
    <name type="scientific">Ignelater luminosus</name>
    <name type="common">Cucubano</name>
    <name type="synonym">Pyrophorus luminosus</name>
    <dbReference type="NCBI Taxonomy" id="2038154"/>
    <lineage>
        <taxon>Eukaryota</taxon>
        <taxon>Metazoa</taxon>
        <taxon>Ecdysozoa</taxon>
        <taxon>Arthropoda</taxon>
        <taxon>Hexapoda</taxon>
        <taxon>Insecta</taxon>
        <taxon>Pterygota</taxon>
        <taxon>Neoptera</taxon>
        <taxon>Endopterygota</taxon>
        <taxon>Coleoptera</taxon>
        <taxon>Polyphaga</taxon>
        <taxon>Elateriformia</taxon>
        <taxon>Elateroidea</taxon>
        <taxon>Elateridae</taxon>
        <taxon>Agrypninae</taxon>
        <taxon>Pyrophorini</taxon>
        <taxon>Ignelater</taxon>
    </lineage>
</organism>
<feature type="compositionally biased region" description="Low complexity" evidence="7">
    <location>
        <begin position="38"/>
        <end position="52"/>
    </location>
</feature>
<dbReference type="GO" id="GO:0007155">
    <property type="term" value="P:cell adhesion"/>
    <property type="evidence" value="ECO:0007669"/>
    <property type="project" value="UniProtKB-KW"/>
</dbReference>
<dbReference type="Pfam" id="PF04923">
    <property type="entry name" value="Ninjurin"/>
    <property type="match status" value="1"/>
</dbReference>
<comment type="caution">
    <text evidence="9">The sequence shown here is derived from an EMBL/GenBank/DDBJ whole genome shotgun (WGS) entry which is preliminary data.</text>
</comment>
<evidence type="ECO:0000256" key="4">
    <source>
        <dbReference type="ARBA" id="ARBA00022889"/>
    </source>
</evidence>
<feature type="compositionally biased region" description="Polar residues" evidence="7">
    <location>
        <begin position="57"/>
        <end position="67"/>
    </location>
</feature>
<feature type="transmembrane region" description="Helical" evidence="8">
    <location>
        <begin position="262"/>
        <end position="283"/>
    </location>
</feature>
<proteinExistence type="inferred from homology"/>
<evidence type="ECO:0000256" key="5">
    <source>
        <dbReference type="ARBA" id="ARBA00022989"/>
    </source>
</evidence>
<dbReference type="Proteomes" id="UP000801492">
    <property type="component" value="Unassembled WGS sequence"/>
</dbReference>
<name>A0A8K0CJD9_IGNLU</name>
<feature type="region of interest" description="Disordered" evidence="7">
    <location>
        <begin position="107"/>
        <end position="164"/>
    </location>
</feature>